<dbReference type="GeneID" id="57092134"/>
<dbReference type="AlphaFoldDB" id="A0A9Q5ZGJ3"/>
<dbReference type="EMBL" id="LAHD01000002">
    <property type="protein sequence ID" value="PHK07200.1"/>
    <property type="molecule type" value="Genomic_DNA"/>
</dbReference>
<dbReference type="Proteomes" id="UP000222310">
    <property type="component" value="Unassembled WGS sequence"/>
</dbReference>
<sequence>MYYEYTKNLHHLVLPNNISDAVSYLHRLDWLINLHKIYQHFFPEEYEADPCDWEAEDNLINGLASRWELNLFSLIDSNLFSLPYSMLEGEEPFGMIPVWPIYPEWWNSDVEDLPRSFQLVLSLSGNIDPPVWMENILSEPAGEFDEQKLKALCEEAEYPLSALSKVIEVVDNSTNNVWLDSTEEYYPEFDWTIEQMEMLRNHWLEAHEICSQIADLDDWLEDEKNILLAANIFQQAYEFDTEAIYNPEPLQTVLSPYLE</sequence>
<protein>
    <submittedName>
        <fullName evidence="1">Uncharacterized protein</fullName>
    </submittedName>
</protein>
<proteinExistence type="predicted"/>
<organism evidence="1 2">
    <name type="scientific">Nostoc linckia z8</name>
    <dbReference type="NCBI Taxonomy" id="1628746"/>
    <lineage>
        <taxon>Bacteria</taxon>
        <taxon>Bacillati</taxon>
        <taxon>Cyanobacteriota</taxon>
        <taxon>Cyanophyceae</taxon>
        <taxon>Nostocales</taxon>
        <taxon>Nostocaceae</taxon>
        <taxon>Nostoc</taxon>
    </lineage>
</organism>
<dbReference type="RefSeq" id="WP_099065945.1">
    <property type="nucleotide sequence ID" value="NZ_LAHD01000002.1"/>
</dbReference>
<name>A0A9Q5ZGJ3_NOSLI</name>
<evidence type="ECO:0000313" key="2">
    <source>
        <dbReference type="Proteomes" id="UP000222310"/>
    </source>
</evidence>
<reference evidence="1 2" key="1">
    <citation type="submission" date="2015-02" db="EMBL/GenBank/DDBJ databases">
        <title>Nostoc linckia genome annotation.</title>
        <authorList>
            <person name="Zhou Z."/>
        </authorList>
    </citation>
    <scope>NUCLEOTIDE SEQUENCE [LARGE SCALE GENOMIC DNA]</scope>
    <source>
        <strain evidence="2">z8</strain>
    </source>
</reference>
<evidence type="ECO:0000313" key="1">
    <source>
        <dbReference type="EMBL" id="PHK07200.1"/>
    </source>
</evidence>
<comment type="caution">
    <text evidence="1">The sequence shown here is derived from an EMBL/GenBank/DDBJ whole genome shotgun (WGS) entry which is preliminary data.</text>
</comment>
<gene>
    <name evidence="1" type="ORF">VF08_00910</name>
</gene>
<accession>A0A9Q5ZGJ3</accession>